<dbReference type="GO" id="GO:0006094">
    <property type="term" value="P:gluconeogenesis"/>
    <property type="evidence" value="ECO:0007669"/>
    <property type="project" value="UniProtKB-UniPathway"/>
</dbReference>
<reference evidence="5 6" key="1">
    <citation type="journal article" date="2007" name="Proc. Natl. Acad. Sci. U.S.A.">
        <title>Dandruff-associated Malassezia genomes reveal convergent and divergent virulence traits shared with plant and human fungal pathogens.</title>
        <authorList>
            <person name="Xu J."/>
            <person name="Saunders C.W."/>
            <person name="Hu P."/>
            <person name="Grant R.A."/>
            <person name="Boekhout T."/>
            <person name="Kuramae E.E."/>
            <person name="Kronstad J.W."/>
            <person name="Deangelis Y.M."/>
            <person name="Reeder N.L."/>
            <person name="Johnstone K.R."/>
            <person name="Leland M."/>
            <person name="Fieno A.M."/>
            <person name="Begley W.M."/>
            <person name="Sun Y."/>
            <person name="Lacey M.P."/>
            <person name="Chaudhary T."/>
            <person name="Keough T."/>
            <person name="Chu L."/>
            <person name="Sears R."/>
            <person name="Yuan B."/>
            <person name="Dawson T.L.Jr."/>
        </authorList>
    </citation>
    <scope>NUCLEOTIDE SEQUENCE [LARGE SCALE GENOMIC DNA]</scope>
    <source>
        <strain evidence="6">ATCC MYA-4612 / CBS 7966</strain>
    </source>
</reference>
<dbReference type="OMA" id="QDCFWES"/>
<dbReference type="InterPro" id="IPR035990">
    <property type="entry name" value="TIM_sf"/>
</dbReference>
<evidence type="ECO:0000256" key="1">
    <source>
        <dbReference type="ARBA" id="ARBA00007422"/>
    </source>
</evidence>
<comment type="subunit">
    <text evidence="2">Homodimer.</text>
</comment>
<comment type="caution">
    <text evidence="5">The sequence shown here is derived from an EMBL/GenBank/DDBJ whole genome shotgun (WGS) entry which is preliminary data.</text>
</comment>
<dbReference type="KEGG" id="mgl:MGL_2363"/>
<dbReference type="PROSITE" id="PS51440">
    <property type="entry name" value="TIM_2"/>
    <property type="match status" value="1"/>
</dbReference>
<evidence type="ECO:0000313" key="5">
    <source>
        <dbReference type="EMBL" id="EDP43353.1"/>
    </source>
</evidence>
<dbReference type="Proteomes" id="UP000008837">
    <property type="component" value="Unassembled WGS sequence"/>
</dbReference>
<accession>A8Q3D0</accession>
<comment type="pathway">
    <text evidence="4">Carbohydrate degradation; glycolysis; D-glyceraldehyde 3-phosphate from glycerone phosphate: step 1/1.</text>
</comment>
<dbReference type="PANTHER" id="PTHR21139">
    <property type="entry name" value="TRIOSEPHOSPHATE ISOMERASE"/>
    <property type="match status" value="1"/>
</dbReference>
<evidence type="ECO:0000256" key="4">
    <source>
        <dbReference type="RuleBase" id="RU363013"/>
    </source>
</evidence>
<organism evidence="5 6">
    <name type="scientific">Malassezia globosa (strain ATCC MYA-4612 / CBS 7966)</name>
    <name type="common">Dandruff-associated fungus</name>
    <dbReference type="NCBI Taxonomy" id="425265"/>
    <lineage>
        <taxon>Eukaryota</taxon>
        <taxon>Fungi</taxon>
        <taxon>Dikarya</taxon>
        <taxon>Basidiomycota</taxon>
        <taxon>Ustilaginomycotina</taxon>
        <taxon>Malasseziomycetes</taxon>
        <taxon>Malasseziales</taxon>
        <taxon>Malasseziaceae</taxon>
        <taxon>Malassezia</taxon>
    </lineage>
</organism>
<keyword evidence="4" id="KW-0312">Gluconeogenesis</keyword>
<evidence type="ECO:0000256" key="2">
    <source>
        <dbReference type="ARBA" id="ARBA00011738"/>
    </source>
</evidence>
<dbReference type="STRING" id="425265.A8Q3D0"/>
<dbReference type="GO" id="GO:0046166">
    <property type="term" value="P:glyceraldehyde-3-phosphate biosynthetic process"/>
    <property type="evidence" value="ECO:0007669"/>
    <property type="project" value="TreeGrafter"/>
</dbReference>
<dbReference type="InterPro" id="IPR000652">
    <property type="entry name" value="Triosephosphate_isomerase"/>
</dbReference>
<dbReference type="RefSeq" id="XP_001730567.1">
    <property type="nucleotide sequence ID" value="XM_001730515.1"/>
</dbReference>
<dbReference type="OrthoDB" id="6715177at2759"/>
<dbReference type="GO" id="GO:0019563">
    <property type="term" value="P:glycerol catabolic process"/>
    <property type="evidence" value="ECO:0007669"/>
    <property type="project" value="TreeGrafter"/>
</dbReference>
<dbReference type="CDD" id="cd00311">
    <property type="entry name" value="TIM"/>
    <property type="match status" value="1"/>
</dbReference>
<dbReference type="GeneID" id="5854874"/>
<keyword evidence="4" id="KW-0324">Glycolysis</keyword>
<dbReference type="GO" id="GO:0004807">
    <property type="term" value="F:triose-phosphate isomerase activity"/>
    <property type="evidence" value="ECO:0007669"/>
    <property type="project" value="UniProtKB-EC"/>
</dbReference>
<dbReference type="EMBL" id="AAYY01000008">
    <property type="protein sequence ID" value="EDP43353.1"/>
    <property type="molecule type" value="Genomic_DNA"/>
</dbReference>
<dbReference type="EC" id="5.3.1.1" evidence="4"/>
<dbReference type="InParanoid" id="A8Q3D0"/>
<evidence type="ECO:0000256" key="3">
    <source>
        <dbReference type="ARBA" id="ARBA00023235"/>
    </source>
</evidence>
<gene>
    <name evidence="5" type="ORF">MGL_2363</name>
</gene>
<sequence>MYFDYARTQTYARGLLQCANMHPNFPIADHQGTQALDIFVLPEFASLQSVQETLSRSTTHWWIGAQNVCEYERGAYTGEVAASTLAQVGCRLVELGHAERRHLFNETDEIVARKAFQCVRYGLIPLVCVGERTCTSDTLLAVDECWHQVAPVLVNVPHDAPICLAYEPVWAIGKEEPATPEHIRAVTQALRSRCLAEFPERHDVSLRIIYGGSAKLGLYSKISDAVDGLFLGRYGHDPATFIDTVWEVYKADNI</sequence>
<dbReference type="SUPFAM" id="SSF51351">
    <property type="entry name" value="Triosephosphate isomerase (TIM)"/>
    <property type="match status" value="1"/>
</dbReference>
<comment type="pathway">
    <text evidence="4">Carbohydrate biosynthesis; gluconeogenesis.</text>
</comment>
<keyword evidence="6" id="KW-1185">Reference proteome</keyword>
<comment type="catalytic activity">
    <reaction evidence="4">
        <text>D-glyceraldehyde 3-phosphate = dihydroxyacetone phosphate</text>
        <dbReference type="Rhea" id="RHEA:18585"/>
        <dbReference type="ChEBI" id="CHEBI:57642"/>
        <dbReference type="ChEBI" id="CHEBI:59776"/>
        <dbReference type="EC" id="5.3.1.1"/>
    </reaction>
</comment>
<dbReference type="VEuPathDB" id="FungiDB:MGL_2363"/>
<dbReference type="UniPathway" id="UPA00138"/>
<dbReference type="Pfam" id="PF00121">
    <property type="entry name" value="TIM"/>
    <property type="match status" value="1"/>
</dbReference>
<dbReference type="InterPro" id="IPR013785">
    <property type="entry name" value="Aldolase_TIM"/>
</dbReference>
<dbReference type="GO" id="GO:0006096">
    <property type="term" value="P:glycolytic process"/>
    <property type="evidence" value="ECO:0007669"/>
    <property type="project" value="UniProtKB-UniPathway"/>
</dbReference>
<comment type="similarity">
    <text evidence="1 4">Belongs to the triosephosphate isomerase family.</text>
</comment>
<evidence type="ECO:0000313" key="6">
    <source>
        <dbReference type="Proteomes" id="UP000008837"/>
    </source>
</evidence>
<name>A8Q3D0_MALGO</name>
<proteinExistence type="inferred from homology"/>
<dbReference type="PANTHER" id="PTHR21139:SF2">
    <property type="entry name" value="TRIOSEPHOSPHATE ISOMERASE"/>
    <property type="match status" value="1"/>
</dbReference>
<protein>
    <recommendedName>
        <fullName evidence="4">Triosephosphate isomerase</fullName>
        <ecNumber evidence="4">5.3.1.1</ecNumber>
    </recommendedName>
</protein>
<dbReference type="Gene3D" id="3.20.20.70">
    <property type="entry name" value="Aldolase class I"/>
    <property type="match status" value="1"/>
</dbReference>
<keyword evidence="3 4" id="KW-0413">Isomerase</keyword>
<dbReference type="UniPathway" id="UPA00109">
    <property type="reaction ID" value="UER00189"/>
</dbReference>
<dbReference type="GO" id="GO:0005829">
    <property type="term" value="C:cytosol"/>
    <property type="evidence" value="ECO:0007669"/>
    <property type="project" value="TreeGrafter"/>
</dbReference>
<dbReference type="AlphaFoldDB" id="A8Q3D0"/>